<dbReference type="PANTHER" id="PTHR10491:SF4">
    <property type="entry name" value="METHIONINE ADENOSYLTRANSFERASE 2 SUBUNIT BETA"/>
    <property type="match status" value="1"/>
</dbReference>
<dbReference type="HOGENOM" id="CLU_045518_1_2_0"/>
<dbReference type="GO" id="GO:0008831">
    <property type="term" value="F:dTDP-4-dehydrorhamnose reductase activity"/>
    <property type="evidence" value="ECO:0007669"/>
    <property type="project" value="UniProtKB-EC"/>
</dbReference>
<dbReference type="STRING" id="765420.OSCT_2350"/>
<protein>
    <recommendedName>
        <fullName evidence="2">dTDP-4-dehydrorhamnose reductase</fullName>
        <ecNumber evidence="2">1.1.1.133</ecNumber>
    </recommendedName>
</protein>
<dbReference type="Proteomes" id="UP000054010">
    <property type="component" value="Unassembled WGS sequence"/>
</dbReference>
<feature type="region of interest" description="Disordered" evidence="3">
    <location>
        <begin position="24"/>
        <end position="45"/>
    </location>
</feature>
<sequence length="328" mass="35477">MYDLLLLNFGNVWCCLAASPPNNTKKRSSGVAAPPPNPHQHTLGSGGSSVRIVITGAQGQLGSTLARILADGHELTLVDRDDIELSSPEAIDQLVATSADMIIHPAAYTDVDGCARDPEWAYRVNALGTKYVAMACRRLGSPMIYISTNEVFAGDAGRAYMEYDQTGPINAYGRSKLAGEVAVREILRDFYIVRIAWLFGGERNFVRTVLRLAANPPSGGLRMVDDEIGNPTYCPDLAAAIVRLIATGAYGTYHLVNSGACSRYAFASEILRQAGHHDLRITPIRLADYQRASTPPPYSPLLNIAAADLGITLRPWQEALAEYLTTLA</sequence>
<dbReference type="GO" id="GO:0005829">
    <property type="term" value="C:cytosol"/>
    <property type="evidence" value="ECO:0007669"/>
    <property type="project" value="TreeGrafter"/>
</dbReference>
<comment type="similarity">
    <text evidence="1 2">Belongs to the dTDP-4-dehydrorhamnose reductase family.</text>
</comment>
<evidence type="ECO:0000256" key="3">
    <source>
        <dbReference type="SAM" id="MobiDB-lite"/>
    </source>
</evidence>
<accession>E1IG99</accession>
<dbReference type="InterPro" id="IPR005913">
    <property type="entry name" value="dTDP_dehydrorham_reduct"/>
</dbReference>
<dbReference type="eggNOG" id="COG1091">
    <property type="taxonomic scope" value="Bacteria"/>
</dbReference>
<dbReference type="UniPathway" id="UPA00124"/>
<reference evidence="5 6" key="1">
    <citation type="journal article" date="2011" name="J. Bacteriol.">
        <title>Draft genome sequence of the anoxygenic filamentous phototrophic bacterium Oscillochloris trichoides subsp. DG-6.</title>
        <authorList>
            <person name="Kuznetsov B.B."/>
            <person name="Ivanovsky R.N."/>
            <person name="Keppen O.I."/>
            <person name="Sukhacheva M.V."/>
            <person name="Bumazhkin B.K."/>
            <person name="Patutina E.O."/>
            <person name="Beletsky A.V."/>
            <person name="Mardanov A.V."/>
            <person name="Baslerov R.V."/>
            <person name="Panteleeva A.N."/>
            <person name="Kolganova T.V."/>
            <person name="Ravin N.V."/>
            <person name="Skryabin K.G."/>
        </authorList>
    </citation>
    <scope>NUCLEOTIDE SEQUENCE [LARGE SCALE GENOMIC DNA]</scope>
    <source>
        <strain evidence="5 6">DG-6</strain>
    </source>
</reference>
<evidence type="ECO:0000256" key="1">
    <source>
        <dbReference type="ARBA" id="ARBA00010944"/>
    </source>
</evidence>
<proteinExistence type="inferred from homology"/>
<organism evidence="5 6">
    <name type="scientific">Oscillochloris trichoides DG-6</name>
    <dbReference type="NCBI Taxonomy" id="765420"/>
    <lineage>
        <taxon>Bacteria</taxon>
        <taxon>Bacillati</taxon>
        <taxon>Chloroflexota</taxon>
        <taxon>Chloroflexia</taxon>
        <taxon>Chloroflexales</taxon>
        <taxon>Chloroflexineae</taxon>
        <taxon>Oscillochloridaceae</taxon>
        <taxon>Oscillochloris</taxon>
    </lineage>
</organism>
<dbReference type="CDD" id="cd05254">
    <property type="entry name" value="dTDP_HR_like_SDR_e"/>
    <property type="match status" value="1"/>
</dbReference>
<keyword evidence="6" id="KW-1185">Reference proteome</keyword>
<evidence type="ECO:0000313" key="6">
    <source>
        <dbReference type="Proteomes" id="UP000054010"/>
    </source>
</evidence>
<dbReference type="Pfam" id="PF04321">
    <property type="entry name" value="RmlD_sub_bind"/>
    <property type="match status" value="1"/>
</dbReference>
<dbReference type="EMBL" id="ADVR01000102">
    <property type="protein sequence ID" value="EFO79781.1"/>
    <property type="molecule type" value="Genomic_DNA"/>
</dbReference>
<comment type="caution">
    <text evidence="5">The sequence shown here is derived from an EMBL/GenBank/DDBJ whole genome shotgun (WGS) entry which is preliminary data.</text>
</comment>
<evidence type="ECO:0000259" key="4">
    <source>
        <dbReference type="Pfam" id="PF04321"/>
    </source>
</evidence>
<keyword evidence="2" id="KW-0560">Oxidoreductase</keyword>
<keyword evidence="2" id="KW-0521">NADP</keyword>
<dbReference type="InterPro" id="IPR029903">
    <property type="entry name" value="RmlD-like-bd"/>
</dbReference>
<feature type="domain" description="RmlD-like substrate binding" evidence="4">
    <location>
        <begin position="51"/>
        <end position="327"/>
    </location>
</feature>
<dbReference type="GO" id="GO:0019305">
    <property type="term" value="P:dTDP-rhamnose biosynthetic process"/>
    <property type="evidence" value="ECO:0007669"/>
    <property type="project" value="UniProtKB-UniPathway"/>
</dbReference>
<dbReference type="SUPFAM" id="SSF51735">
    <property type="entry name" value="NAD(P)-binding Rossmann-fold domains"/>
    <property type="match status" value="1"/>
</dbReference>
<dbReference type="EC" id="1.1.1.133" evidence="2"/>
<evidence type="ECO:0000313" key="5">
    <source>
        <dbReference type="EMBL" id="EFO79781.1"/>
    </source>
</evidence>
<dbReference type="InterPro" id="IPR036291">
    <property type="entry name" value="NAD(P)-bd_dom_sf"/>
</dbReference>
<name>E1IG99_9CHLR</name>
<comment type="pathway">
    <text evidence="2">Carbohydrate biosynthesis; dTDP-L-rhamnose biosynthesis.</text>
</comment>
<gene>
    <name evidence="5" type="ORF">OSCT_2350</name>
</gene>
<comment type="function">
    <text evidence="2">Catalyzes the reduction of dTDP-6-deoxy-L-lyxo-4-hexulose to yield dTDP-L-rhamnose.</text>
</comment>
<dbReference type="PANTHER" id="PTHR10491">
    <property type="entry name" value="DTDP-4-DEHYDRORHAMNOSE REDUCTASE"/>
    <property type="match status" value="1"/>
</dbReference>
<dbReference type="AlphaFoldDB" id="E1IG99"/>
<dbReference type="NCBIfam" id="TIGR01214">
    <property type="entry name" value="rmlD"/>
    <property type="match status" value="1"/>
</dbReference>
<dbReference type="Gene3D" id="3.40.50.720">
    <property type="entry name" value="NAD(P)-binding Rossmann-like Domain"/>
    <property type="match status" value="1"/>
</dbReference>
<dbReference type="Gene3D" id="3.90.25.10">
    <property type="entry name" value="UDP-galactose 4-epimerase, domain 1"/>
    <property type="match status" value="1"/>
</dbReference>
<evidence type="ECO:0000256" key="2">
    <source>
        <dbReference type="RuleBase" id="RU364082"/>
    </source>
</evidence>